<organism evidence="2 3">
    <name type="scientific">Chitinophaga dinghuensis</name>
    <dbReference type="NCBI Taxonomy" id="1539050"/>
    <lineage>
        <taxon>Bacteria</taxon>
        <taxon>Pseudomonadati</taxon>
        <taxon>Bacteroidota</taxon>
        <taxon>Chitinophagia</taxon>
        <taxon>Chitinophagales</taxon>
        <taxon>Chitinophagaceae</taxon>
        <taxon>Chitinophaga</taxon>
    </lineage>
</organism>
<evidence type="ECO:0000313" key="3">
    <source>
        <dbReference type="Proteomes" id="UP000249819"/>
    </source>
</evidence>
<sequence length="323" mass="37116">MGRFFLYFWLVFIAYFVFVHPAIIYYNTNYGEDVSGRSEVSVMICLALSVLMWGAAFLVSLWYIYKYTFQARKNLNRLATNGTPLKAKIMSVKPLKGPNEKELKLAVKNLQGEEVTYKMGINDSRPYENRFETGKHLTLRIDPAFRGFPYVVVEGSFGHVNYRLYAVWLLFLSGVAYYFYFAYQTESKGDGWRFLVFSHPLIISALVLLSFGLIFYLVVVKIIWKLLFKGTDGKDALKLKFLGAKTIAKIVRIAQTGVYINEQPEVKYDISFQDKRGTTHQASVKKIIQLIDIGDAKPTEKEIFYLPEDPSLVGFSEDINDHE</sequence>
<comment type="caution">
    <text evidence="2">The sequence shown here is derived from an EMBL/GenBank/DDBJ whole genome shotgun (WGS) entry which is preliminary data.</text>
</comment>
<accession>A0A327W0Z9</accession>
<evidence type="ECO:0000256" key="1">
    <source>
        <dbReference type="SAM" id="Phobius"/>
    </source>
</evidence>
<feature type="transmembrane region" description="Helical" evidence="1">
    <location>
        <begin position="40"/>
        <end position="65"/>
    </location>
</feature>
<evidence type="ECO:0000313" key="2">
    <source>
        <dbReference type="EMBL" id="RAJ81916.1"/>
    </source>
</evidence>
<dbReference type="OrthoDB" id="662998at2"/>
<protein>
    <submittedName>
        <fullName evidence="2">Uncharacterized protein</fullName>
    </submittedName>
</protein>
<dbReference type="AlphaFoldDB" id="A0A327W0Z9"/>
<feature type="transmembrane region" description="Helical" evidence="1">
    <location>
        <begin position="201"/>
        <end position="224"/>
    </location>
</feature>
<reference evidence="2 3" key="1">
    <citation type="submission" date="2018-06" db="EMBL/GenBank/DDBJ databases">
        <title>Genomic Encyclopedia of Archaeal and Bacterial Type Strains, Phase II (KMG-II): from individual species to whole genera.</title>
        <authorList>
            <person name="Goeker M."/>
        </authorList>
    </citation>
    <scope>NUCLEOTIDE SEQUENCE [LARGE SCALE GENOMIC DNA]</scope>
    <source>
        <strain evidence="2 3">DSM 29821</strain>
    </source>
</reference>
<keyword evidence="1" id="KW-0812">Transmembrane</keyword>
<keyword evidence="1" id="KW-1133">Transmembrane helix</keyword>
<keyword evidence="1" id="KW-0472">Membrane</keyword>
<gene>
    <name evidence="2" type="ORF">CLV59_104141</name>
</gene>
<keyword evidence="3" id="KW-1185">Reference proteome</keyword>
<name>A0A327W0Z9_9BACT</name>
<dbReference type="EMBL" id="QLMA01000004">
    <property type="protein sequence ID" value="RAJ81916.1"/>
    <property type="molecule type" value="Genomic_DNA"/>
</dbReference>
<dbReference type="Proteomes" id="UP000249819">
    <property type="component" value="Unassembled WGS sequence"/>
</dbReference>
<feature type="transmembrane region" description="Helical" evidence="1">
    <location>
        <begin position="7"/>
        <end position="28"/>
    </location>
</feature>
<proteinExistence type="predicted"/>
<dbReference type="RefSeq" id="WP_111592478.1">
    <property type="nucleotide sequence ID" value="NZ_QLMA01000004.1"/>
</dbReference>
<feature type="transmembrane region" description="Helical" evidence="1">
    <location>
        <begin position="164"/>
        <end position="181"/>
    </location>
</feature>